<dbReference type="InterPro" id="IPR050714">
    <property type="entry name" value="Cobalamin_biosynth_MTase"/>
</dbReference>
<dbReference type="NCBIfam" id="TIGR02467">
    <property type="entry name" value="CbiE"/>
    <property type="match status" value="1"/>
</dbReference>
<keyword evidence="3" id="KW-0489">Methyltransferase</keyword>
<dbReference type="InterPro" id="IPR012818">
    <property type="entry name" value="CbiE"/>
</dbReference>
<dbReference type="RefSeq" id="WP_108949569.1">
    <property type="nucleotide sequence ID" value="NZ_CP022187.1"/>
</dbReference>
<accession>A0A2U8GS98</accession>
<dbReference type="InterPro" id="IPR014008">
    <property type="entry name" value="Cbl_synth_MTase_CbiT"/>
</dbReference>
<dbReference type="GO" id="GO:0008276">
    <property type="term" value="F:protein methyltransferase activity"/>
    <property type="evidence" value="ECO:0007669"/>
    <property type="project" value="InterPro"/>
</dbReference>
<dbReference type="AlphaFoldDB" id="A0A2U8GS98"/>
<comment type="pathway">
    <text evidence="1">Cofactor biosynthesis; adenosylcobalamin biosynthesis.</text>
</comment>
<dbReference type="SUPFAM" id="SSF53335">
    <property type="entry name" value="S-adenosyl-L-methionine-dependent methyltransferases"/>
    <property type="match status" value="1"/>
</dbReference>
<evidence type="ECO:0000256" key="3">
    <source>
        <dbReference type="ARBA" id="ARBA00022603"/>
    </source>
</evidence>
<dbReference type="SUPFAM" id="SSF53790">
    <property type="entry name" value="Tetrapyrrole methylase"/>
    <property type="match status" value="1"/>
</dbReference>
<name>A0A2U8GS98_9RHOO</name>
<dbReference type="InterPro" id="IPR014777">
    <property type="entry name" value="4pyrrole_Mease_sub1"/>
</dbReference>
<dbReference type="NCBIfam" id="TIGR02469">
    <property type="entry name" value="CbiT"/>
    <property type="match status" value="1"/>
</dbReference>
<dbReference type="KEGG" id="acom:CEW83_12105"/>
<organism evidence="7 8">
    <name type="scientific">Parazoarcus communis</name>
    <dbReference type="NCBI Taxonomy" id="41977"/>
    <lineage>
        <taxon>Bacteria</taxon>
        <taxon>Pseudomonadati</taxon>
        <taxon>Pseudomonadota</taxon>
        <taxon>Betaproteobacteria</taxon>
        <taxon>Rhodocyclales</taxon>
        <taxon>Zoogloeaceae</taxon>
        <taxon>Parazoarcus</taxon>
    </lineage>
</organism>
<evidence type="ECO:0000256" key="4">
    <source>
        <dbReference type="ARBA" id="ARBA00022679"/>
    </source>
</evidence>
<evidence type="ECO:0000259" key="6">
    <source>
        <dbReference type="Pfam" id="PF00590"/>
    </source>
</evidence>
<dbReference type="UniPathway" id="UPA00148"/>
<proteinExistence type="predicted"/>
<dbReference type="Proteomes" id="UP000244930">
    <property type="component" value="Chromosome"/>
</dbReference>
<dbReference type="Gene3D" id="3.40.50.150">
    <property type="entry name" value="Vaccinia Virus protein VP39"/>
    <property type="match status" value="1"/>
</dbReference>
<reference evidence="7 8" key="1">
    <citation type="submission" date="2017-06" db="EMBL/GenBank/DDBJ databases">
        <title>Azoarcus.</title>
        <authorList>
            <person name="Woo J.-H."/>
            <person name="Kim H.-S."/>
        </authorList>
    </citation>
    <scope>NUCLEOTIDE SEQUENCE [LARGE SCALE GENOMIC DNA]</scope>
    <source>
        <strain evidence="7 8">TSPY31</strain>
    </source>
</reference>
<dbReference type="CDD" id="cd02440">
    <property type="entry name" value="AdoMet_MTases"/>
    <property type="match status" value="1"/>
</dbReference>
<dbReference type="PANTHER" id="PTHR43182">
    <property type="entry name" value="COBALT-PRECORRIN-6B C(15)-METHYLTRANSFERASE (DECARBOXYLATING)"/>
    <property type="match status" value="1"/>
</dbReference>
<evidence type="ECO:0000313" key="7">
    <source>
        <dbReference type="EMBL" id="AWI75866.1"/>
    </source>
</evidence>
<dbReference type="EMBL" id="CP022187">
    <property type="protein sequence ID" value="AWI75866.1"/>
    <property type="molecule type" value="Genomic_DNA"/>
</dbReference>
<evidence type="ECO:0000313" key="8">
    <source>
        <dbReference type="Proteomes" id="UP000244930"/>
    </source>
</evidence>
<dbReference type="Pfam" id="PF00590">
    <property type="entry name" value="TP_methylase"/>
    <property type="match status" value="1"/>
</dbReference>
<evidence type="ECO:0000256" key="5">
    <source>
        <dbReference type="ARBA" id="ARBA00022691"/>
    </source>
</evidence>
<dbReference type="GO" id="GO:0009236">
    <property type="term" value="P:cobalamin biosynthetic process"/>
    <property type="evidence" value="ECO:0007669"/>
    <property type="project" value="UniProtKB-UniPathway"/>
</dbReference>
<dbReference type="CDD" id="cd11644">
    <property type="entry name" value="Precorrin-6Y-MT"/>
    <property type="match status" value="1"/>
</dbReference>
<dbReference type="GO" id="GO:0032259">
    <property type="term" value="P:methylation"/>
    <property type="evidence" value="ECO:0007669"/>
    <property type="project" value="UniProtKB-KW"/>
</dbReference>
<evidence type="ECO:0000256" key="2">
    <source>
        <dbReference type="ARBA" id="ARBA00022573"/>
    </source>
</evidence>
<dbReference type="InterPro" id="IPR000878">
    <property type="entry name" value="4pyrrol_Mease"/>
</dbReference>
<keyword evidence="2" id="KW-0169">Cobalamin biosynthesis</keyword>
<feature type="domain" description="Tetrapyrrole methylase" evidence="6">
    <location>
        <begin position="17"/>
        <end position="216"/>
    </location>
</feature>
<dbReference type="PANTHER" id="PTHR43182:SF1">
    <property type="entry name" value="COBALT-PRECORRIN-7 C(5)-METHYLTRANSFERASE"/>
    <property type="match status" value="1"/>
</dbReference>
<keyword evidence="5" id="KW-0949">S-adenosyl-L-methionine</keyword>
<evidence type="ECO:0000256" key="1">
    <source>
        <dbReference type="ARBA" id="ARBA00004953"/>
    </source>
</evidence>
<gene>
    <name evidence="7" type="ORF">CEW83_12105</name>
</gene>
<dbReference type="InterPro" id="IPR035996">
    <property type="entry name" value="4pyrrol_Methylase_sf"/>
</dbReference>
<sequence>MPENQRPLCCVIGVIDDGWASLSAAAQARLRTASVLIGARRTLDLVAPFLPEDTECLDMDGALSQTPGWIASALDAGRPVAILATGDPLCHGIARFLIGKLGAGAVEVMPAPSTIQLAFARLKKPWQDARISSCHGPDAGEWPGDDATPGPTPAHGLYKLVRAVASHPLVATFTSPHNGPDRIARALLAAGYGDDAHESVRLSVVACLCHADEAVFANLRLTDAARRRFPDPNVVIIERIARAGDGYAPTRYPPDLVSSIPHSAPVFGFDDLDYVQRTPEKGLITKLEARAVSLARLGLRADSIVWDIGAGSGSVGLEASRIAHLGHVWAIEKNSGDATNARINARRMRASNYSLFEGKAPAGLDTWPAPDAVFIGGSGGELGELIALVLGRLKPRGHLVMNFVTLENLALATRTLQQLGATWDVTMLSAARSQPILDMHRLAAQNPVWIVSAQAAGRPSDPAGGNTHE</sequence>
<keyword evidence="4" id="KW-0808">Transferase</keyword>
<dbReference type="InterPro" id="IPR029063">
    <property type="entry name" value="SAM-dependent_MTases_sf"/>
</dbReference>
<dbReference type="Gene3D" id="3.40.1010.10">
    <property type="entry name" value="Cobalt-precorrin-4 Transmethylase, Domain 1"/>
    <property type="match status" value="1"/>
</dbReference>
<protein>
    <submittedName>
        <fullName evidence="7">Cobalamin biosynthesis bifunctional protein CbiET</fullName>
    </submittedName>
</protein>
<keyword evidence="8" id="KW-1185">Reference proteome</keyword>